<name>A0A1Y5TSF6_9PROT</name>
<dbReference type="EMBL" id="FWFR01000003">
    <property type="protein sequence ID" value="SLN69102.1"/>
    <property type="molecule type" value="Genomic_DNA"/>
</dbReference>
<evidence type="ECO:0000313" key="3">
    <source>
        <dbReference type="Proteomes" id="UP000193200"/>
    </source>
</evidence>
<reference evidence="2 3" key="1">
    <citation type="submission" date="2017-03" db="EMBL/GenBank/DDBJ databases">
        <authorList>
            <person name="Afonso C.L."/>
            <person name="Miller P.J."/>
            <person name="Scott M.A."/>
            <person name="Spackman E."/>
            <person name="Goraichik I."/>
            <person name="Dimitrov K.M."/>
            <person name="Suarez D.L."/>
            <person name="Swayne D.E."/>
        </authorList>
    </citation>
    <scope>NUCLEOTIDE SEQUENCE [LARGE SCALE GENOMIC DNA]</scope>
    <source>
        <strain evidence="2 3">CECT 7691</strain>
    </source>
</reference>
<dbReference type="Proteomes" id="UP000193200">
    <property type="component" value="Unassembled WGS sequence"/>
</dbReference>
<evidence type="ECO:0008006" key="4">
    <source>
        <dbReference type="Google" id="ProtNLM"/>
    </source>
</evidence>
<protein>
    <recommendedName>
        <fullName evidence="4">TIGR03016 family PEP-CTERM system-associated outer membrane protein</fullName>
    </recommendedName>
</protein>
<dbReference type="InterPro" id="IPR017467">
    <property type="entry name" value="CHP03016_PEP-CTERM"/>
</dbReference>
<organism evidence="2 3">
    <name type="scientific">Oceanibacterium hippocampi</name>
    <dbReference type="NCBI Taxonomy" id="745714"/>
    <lineage>
        <taxon>Bacteria</taxon>
        <taxon>Pseudomonadati</taxon>
        <taxon>Pseudomonadota</taxon>
        <taxon>Alphaproteobacteria</taxon>
        <taxon>Sneathiellales</taxon>
        <taxon>Sneathiellaceae</taxon>
        <taxon>Oceanibacterium</taxon>
    </lineage>
</organism>
<keyword evidence="3" id="KW-1185">Reference proteome</keyword>
<dbReference type="NCBIfam" id="TIGR03016">
    <property type="entry name" value="pepcterm_hypo_1"/>
    <property type="match status" value="1"/>
</dbReference>
<dbReference type="InParanoid" id="A0A1Y5TSF6"/>
<proteinExistence type="predicted"/>
<evidence type="ECO:0000256" key="1">
    <source>
        <dbReference type="SAM" id="MobiDB-lite"/>
    </source>
</evidence>
<dbReference type="AlphaFoldDB" id="A0A1Y5TSF6"/>
<gene>
    <name evidence="2" type="ORF">OCH7691_03156</name>
</gene>
<feature type="region of interest" description="Disordered" evidence="1">
    <location>
        <begin position="1"/>
        <end position="22"/>
    </location>
</feature>
<sequence length="465" mass="51417">MEPRVETAISATDNAQGATKAEKQDADLFGTVGPGINILGEGARVRLNFNGSVQYNKYLQESDLDDASGNAFGIGRVELFEDRFFVDGNVNYRQQLIDRTASGSTDNARIDSENTTDRFDYSISPYYLERFGGWVETQTRGVFGQTLFDPLGRGDTRASSNATTVGLSQSVASGARFTSFFWNVTGEVNRSIRDDDDNTYFQVQRVTGDTEYVINRTWALLGTVGIEEYKDTGSTVPDGYNGVFWLVGARWTPGPRTSLSARVGRRFGGMSYAAEGSYILGPTTTISLSVDDTATVGQARNGVNFFNMLVENEDGVIIDETTGLPADPNDPNDDLTNGDAITRNRTINLSLTGSTERNDFSFFTFFTQRDTEATGREARISGLGGRFKRRLTPLLDWNVAARTSYTDDDAIANTYLTTNLGTSFDYRFSDSLTGSVEYSLFDRRSDDETNERQENLVSVRLVKFF</sequence>
<evidence type="ECO:0000313" key="2">
    <source>
        <dbReference type="EMBL" id="SLN69102.1"/>
    </source>
</evidence>
<accession>A0A1Y5TSF6</accession>